<feature type="zinc finger region" description="C3H1-type" evidence="5">
    <location>
        <begin position="487"/>
        <end position="510"/>
    </location>
</feature>
<evidence type="ECO:0000256" key="2">
    <source>
        <dbReference type="ARBA" id="ARBA00022737"/>
    </source>
</evidence>
<dbReference type="SMART" id="SM00356">
    <property type="entry name" value="ZnF_C3H1"/>
    <property type="match status" value="3"/>
</dbReference>
<dbReference type="InterPro" id="IPR045124">
    <property type="entry name" value="Su(sable)-like"/>
</dbReference>
<keyword evidence="1 5" id="KW-0479">Metal-binding</keyword>
<accession>A0AAD4XQX2</accession>
<feature type="region of interest" description="Disordered" evidence="6">
    <location>
        <begin position="667"/>
        <end position="692"/>
    </location>
</feature>
<dbReference type="PANTHER" id="PTHR13119:SF12">
    <property type="entry name" value="PROTEIN SUPPRESSOR OF SABLE"/>
    <property type="match status" value="1"/>
</dbReference>
<feature type="compositionally biased region" description="Low complexity" evidence="6">
    <location>
        <begin position="597"/>
        <end position="613"/>
    </location>
</feature>
<keyword evidence="4 5" id="KW-0862">Zinc</keyword>
<organism evidence="8 9">
    <name type="scientific">Papaver atlanticum</name>
    <dbReference type="NCBI Taxonomy" id="357466"/>
    <lineage>
        <taxon>Eukaryota</taxon>
        <taxon>Viridiplantae</taxon>
        <taxon>Streptophyta</taxon>
        <taxon>Embryophyta</taxon>
        <taxon>Tracheophyta</taxon>
        <taxon>Spermatophyta</taxon>
        <taxon>Magnoliopsida</taxon>
        <taxon>Ranunculales</taxon>
        <taxon>Papaveraceae</taxon>
        <taxon>Papaveroideae</taxon>
        <taxon>Papaver</taxon>
    </lineage>
</organism>
<gene>
    <name evidence="8" type="ORF">MKW98_021081</name>
</gene>
<dbReference type="PANTHER" id="PTHR13119">
    <property type="entry name" value="ZINC FINGER CCCH DOMAIN-CONTAINING PROTEI"/>
    <property type="match status" value="1"/>
</dbReference>
<dbReference type="GO" id="GO:0003723">
    <property type="term" value="F:RNA binding"/>
    <property type="evidence" value="ECO:0007669"/>
    <property type="project" value="InterPro"/>
</dbReference>
<dbReference type="PROSITE" id="PS50103">
    <property type="entry name" value="ZF_C3H1"/>
    <property type="match status" value="3"/>
</dbReference>
<feature type="compositionally biased region" description="Polar residues" evidence="6">
    <location>
        <begin position="540"/>
        <end position="568"/>
    </location>
</feature>
<dbReference type="Pfam" id="PF00642">
    <property type="entry name" value="zf-CCCH"/>
    <property type="match status" value="1"/>
</dbReference>
<feature type="zinc finger region" description="C3H1-type" evidence="5">
    <location>
        <begin position="457"/>
        <end position="484"/>
    </location>
</feature>
<keyword evidence="2" id="KW-0677">Repeat</keyword>
<comment type="caution">
    <text evidence="8">The sequence shown here is derived from an EMBL/GenBank/DDBJ whole genome shotgun (WGS) entry which is preliminary data.</text>
</comment>
<evidence type="ECO:0000259" key="7">
    <source>
        <dbReference type="PROSITE" id="PS50103"/>
    </source>
</evidence>
<dbReference type="Proteomes" id="UP001202328">
    <property type="component" value="Unassembled WGS sequence"/>
</dbReference>
<feature type="region of interest" description="Disordered" evidence="6">
    <location>
        <begin position="539"/>
        <end position="652"/>
    </location>
</feature>
<dbReference type="EMBL" id="JAJJMB010004025">
    <property type="protein sequence ID" value="KAI3944623.1"/>
    <property type="molecule type" value="Genomic_DNA"/>
</dbReference>
<sequence length="722" mass="80046">MGEVILHSRFRHRRSHLKSKTVDTLLKIISLCADDDQESHISPLIVSDALNSGVRRNYSENKLIIKDKNVKVVIGASENLSIANDIFVDDYSIENVNYAVENNLLSDENVEPLGVEDSRIVDEVASSVVKNCFNNYIEEPQQGNVDEIKVVDEQVTDEILEPIRHTEDMQMQSSSSEQNAMGLTEPVNLDSSACCLTDMDIEDGEIPDGLGLYNEFVGLIHEGIAQNEEKSGGADHIYYEVIKERKVENEHQEDTGAEENHMSSTCIQEEIQMKTNEGKLDRDYTLGVCNRNMKRGYGDDLLQGAGNGGKEIDEANVNAIAKKVCLSGRNLRQGYGDDLEAKVIATTKEVGFCNRKLERGYDDDWLRDARISGKEIGEAEVAETTKKIKSSYKETKANKKMNERSKRAQMRKEQGVKRLRIEPPISKPKAPKYCEFYLKGRCQKGDSCKFSHDTTPLTKSQPCKFLALQQCLKGDDCPFDHQLAKYPCSNYASSGSCYRGDKCLFLHKIVETPKPSDVSPTEAVSQPLLNNLNSKRSLNTQNISPCTLNNISSGESLKTPSSTGTQVHENPEQSVLGKLRTPAQPPKGVTLLSFGKTPPNNSSNKTDSNSTEESTQKDQDSLKPPQSSDSCSRRLQRQRRLLPNSAQRAPSSTLAFAAKYESEMMKNRSKIPTGLSTTTTDSSKTPTNTASSSIDNIQNRLLKASPLLQEFLFGFGGTDGKP</sequence>
<dbReference type="Gene3D" id="4.10.1000.10">
    <property type="entry name" value="Zinc finger, CCCH-type"/>
    <property type="match status" value="1"/>
</dbReference>
<evidence type="ECO:0000313" key="8">
    <source>
        <dbReference type="EMBL" id="KAI3944623.1"/>
    </source>
</evidence>
<name>A0AAD4XQX2_9MAGN</name>
<evidence type="ECO:0000256" key="6">
    <source>
        <dbReference type="SAM" id="MobiDB-lite"/>
    </source>
</evidence>
<dbReference type="Pfam" id="PF14608">
    <property type="entry name" value="zf-CCCH_2"/>
    <property type="match status" value="2"/>
</dbReference>
<dbReference type="GO" id="GO:0005634">
    <property type="term" value="C:nucleus"/>
    <property type="evidence" value="ECO:0007669"/>
    <property type="project" value="TreeGrafter"/>
</dbReference>
<evidence type="ECO:0000256" key="4">
    <source>
        <dbReference type="ARBA" id="ARBA00022833"/>
    </source>
</evidence>
<dbReference type="GO" id="GO:0008270">
    <property type="term" value="F:zinc ion binding"/>
    <property type="evidence" value="ECO:0007669"/>
    <property type="project" value="UniProtKB-KW"/>
</dbReference>
<dbReference type="InterPro" id="IPR036855">
    <property type="entry name" value="Znf_CCCH_sf"/>
</dbReference>
<protein>
    <recommendedName>
        <fullName evidence="7">C3H1-type domain-containing protein</fullName>
    </recommendedName>
</protein>
<reference evidence="8" key="1">
    <citation type="submission" date="2022-04" db="EMBL/GenBank/DDBJ databases">
        <title>A functionally conserved STORR gene fusion in Papaver species that diverged 16.8 million years ago.</title>
        <authorList>
            <person name="Catania T."/>
        </authorList>
    </citation>
    <scope>NUCLEOTIDE SEQUENCE</scope>
    <source>
        <strain evidence="8">S-188037</strain>
    </source>
</reference>
<feature type="zinc finger region" description="C3H1-type" evidence="5">
    <location>
        <begin position="428"/>
        <end position="455"/>
    </location>
</feature>
<feature type="compositionally biased region" description="Low complexity" evidence="6">
    <location>
        <begin position="673"/>
        <end position="689"/>
    </location>
</feature>
<feature type="domain" description="C3H1-type" evidence="7">
    <location>
        <begin position="487"/>
        <end position="510"/>
    </location>
</feature>
<feature type="domain" description="C3H1-type" evidence="7">
    <location>
        <begin position="457"/>
        <end position="484"/>
    </location>
</feature>
<dbReference type="GO" id="GO:0045892">
    <property type="term" value="P:negative regulation of DNA-templated transcription"/>
    <property type="evidence" value="ECO:0007669"/>
    <property type="project" value="InterPro"/>
</dbReference>
<dbReference type="InterPro" id="IPR000571">
    <property type="entry name" value="Znf_CCCH"/>
</dbReference>
<dbReference type="Gene3D" id="2.30.30.1190">
    <property type="match status" value="1"/>
</dbReference>
<dbReference type="SUPFAM" id="SSF90229">
    <property type="entry name" value="CCCH zinc finger"/>
    <property type="match status" value="2"/>
</dbReference>
<dbReference type="AlphaFoldDB" id="A0AAD4XQX2"/>
<evidence type="ECO:0000256" key="5">
    <source>
        <dbReference type="PROSITE-ProRule" id="PRU00723"/>
    </source>
</evidence>
<evidence type="ECO:0000256" key="1">
    <source>
        <dbReference type="ARBA" id="ARBA00022723"/>
    </source>
</evidence>
<keyword evidence="9" id="KW-1185">Reference proteome</keyword>
<proteinExistence type="predicted"/>
<evidence type="ECO:0000313" key="9">
    <source>
        <dbReference type="Proteomes" id="UP001202328"/>
    </source>
</evidence>
<evidence type="ECO:0000256" key="3">
    <source>
        <dbReference type="ARBA" id="ARBA00022771"/>
    </source>
</evidence>
<keyword evidence="3 5" id="KW-0863">Zinc-finger</keyword>
<feature type="domain" description="C3H1-type" evidence="7">
    <location>
        <begin position="428"/>
        <end position="455"/>
    </location>
</feature>